<protein>
    <recommendedName>
        <fullName evidence="8">Glycoside hydrolase family 38 N-terminal domain-containing protein</fullName>
    </recommendedName>
</protein>
<gene>
    <name evidence="6" type="ORF">SASPL_106759</name>
</gene>
<evidence type="ECO:0000313" key="6">
    <source>
        <dbReference type="EMBL" id="KAG6435108.1"/>
    </source>
</evidence>
<dbReference type="GO" id="GO:0004559">
    <property type="term" value="F:alpha-mannosidase activity"/>
    <property type="evidence" value="ECO:0007669"/>
    <property type="project" value="InterPro"/>
</dbReference>
<evidence type="ECO:0000259" key="4">
    <source>
        <dbReference type="Pfam" id="PF01074"/>
    </source>
</evidence>
<feature type="signal peptide" evidence="3">
    <location>
        <begin position="1"/>
        <end position="21"/>
    </location>
</feature>
<accession>A0A8X8YT18</accession>
<dbReference type="InterPro" id="IPR027291">
    <property type="entry name" value="Glyco_hydro_38_N_sf"/>
</dbReference>
<name>A0A8X8YT18_SALSN</name>
<evidence type="ECO:0000256" key="3">
    <source>
        <dbReference type="SAM" id="SignalP"/>
    </source>
</evidence>
<dbReference type="PANTHER" id="PTHR11607:SF60">
    <property type="entry name" value="ALPHA-MANNOSIDASE"/>
    <property type="match status" value="1"/>
</dbReference>
<dbReference type="Proteomes" id="UP000298416">
    <property type="component" value="Unassembled WGS sequence"/>
</dbReference>
<comment type="caution">
    <text evidence="6">The sequence shown here is derived from an EMBL/GenBank/DDBJ whole genome shotgun (WGS) entry which is preliminary data.</text>
</comment>
<dbReference type="PANTHER" id="PTHR11607">
    <property type="entry name" value="ALPHA-MANNOSIDASE"/>
    <property type="match status" value="1"/>
</dbReference>
<dbReference type="InterPro" id="IPR050843">
    <property type="entry name" value="Glycosyl_Hydrlase_38"/>
</dbReference>
<dbReference type="InterPro" id="IPR011330">
    <property type="entry name" value="Glyco_hydro/deAcase_b/a-brl"/>
</dbReference>
<dbReference type="Pfam" id="PF01074">
    <property type="entry name" value="Glyco_hydro_38N"/>
    <property type="match status" value="1"/>
</dbReference>
<organism evidence="6">
    <name type="scientific">Salvia splendens</name>
    <name type="common">Scarlet sage</name>
    <dbReference type="NCBI Taxonomy" id="180675"/>
    <lineage>
        <taxon>Eukaryota</taxon>
        <taxon>Viridiplantae</taxon>
        <taxon>Streptophyta</taxon>
        <taxon>Embryophyta</taxon>
        <taxon>Tracheophyta</taxon>
        <taxon>Spermatophyta</taxon>
        <taxon>Magnoliopsida</taxon>
        <taxon>eudicotyledons</taxon>
        <taxon>Gunneridae</taxon>
        <taxon>Pentapetalae</taxon>
        <taxon>asterids</taxon>
        <taxon>lamiids</taxon>
        <taxon>Lamiales</taxon>
        <taxon>Lamiaceae</taxon>
        <taxon>Nepetoideae</taxon>
        <taxon>Mentheae</taxon>
        <taxon>Salviinae</taxon>
        <taxon>Salvia</taxon>
        <taxon>Salvia subgen. Calosphace</taxon>
        <taxon>core Calosphace</taxon>
    </lineage>
</organism>
<evidence type="ECO:0000256" key="1">
    <source>
        <dbReference type="ARBA" id="ARBA00001968"/>
    </source>
</evidence>
<dbReference type="Gene3D" id="3.20.110.10">
    <property type="entry name" value="Glycoside hydrolase 38, N terminal domain"/>
    <property type="match status" value="1"/>
</dbReference>
<evidence type="ECO:0008006" key="8">
    <source>
        <dbReference type="Google" id="ProtNLM"/>
    </source>
</evidence>
<feature type="domain" description="DDE Tnp4" evidence="5">
    <location>
        <begin position="183"/>
        <end position="232"/>
    </location>
</feature>
<keyword evidence="2" id="KW-0479">Metal-binding</keyword>
<dbReference type="InterPro" id="IPR000602">
    <property type="entry name" value="Glyco_hydro_38_N"/>
</dbReference>
<comment type="cofactor">
    <cofactor evidence="1">
        <name>a divalent metal cation</name>
        <dbReference type="ChEBI" id="CHEBI:60240"/>
    </cofactor>
</comment>
<proteinExistence type="predicted"/>
<dbReference type="AlphaFoldDB" id="A0A8X8YT18"/>
<evidence type="ECO:0000259" key="5">
    <source>
        <dbReference type="Pfam" id="PF13359"/>
    </source>
</evidence>
<dbReference type="SUPFAM" id="SSF88713">
    <property type="entry name" value="Glycoside hydrolase/deacetylase"/>
    <property type="match status" value="1"/>
</dbReference>
<reference evidence="6" key="2">
    <citation type="submission" date="2020-08" db="EMBL/GenBank/DDBJ databases">
        <title>Plant Genome Project.</title>
        <authorList>
            <person name="Zhang R.-G."/>
        </authorList>
    </citation>
    <scope>NUCLEOTIDE SEQUENCE</scope>
    <source>
        <strain evidence="6">Huo1</strain>
        <tissue evidence="6">Leaf</tissue>
    </source>
</reference>
<dbReference type="EMBL" id="PNBA02000002">
    <property type="protein sequence ID" value="KAG6435108.1"/>
    <property type="molecule type" value="Genomic_DNA"/>
</dbReference>
<sequence length="260" mass="29099">MELLLSLFCFAIIALPAPVNSAYVAYNTSAGIVPAKINVHLVLHSHDDVGWLKTVDQYYAGANNSIREEGFNWNWKSGRVPELLQSGKVVLRLAHLYEAGEDKEYSVVCGVELKKLVSGKKIKKGERRHNELTTVPETRKRKRSDRVGLSPVLDSIPDHVKHLDRLVLVTDRAWVSWSIINVRVPIVDAPRYRNRKGQITTNTLVVCDPHLRFTYILPGWEGSASDSRILRDAASRPLGLKVPKGNKLFNTISVACSVMP</sequence>
<feature type="chain" id="PRO_5036482595" description="Glycoside hydrolase family 38 N-terminal domain-containing protein" evidence="3">
    <location>
        <begin position="22"/>
        <end position="260"/>
    </location>
</feature>
<dbReference type="GO" id="GO:0046872">
    <property type="term" value="F:metal ion binding"/>
    <property type="evidence" value="ECO:0007669"/>
    <property type="project" value="UniProtKB-KW"/>
</dbReference>
<reference evidence="6" key="1">
    <citation type="submission" date="2018-01" db="EMBL/GenBank/DDBJ databases">
        <authorList>
            <person name="Mao J.F."/>
        </authorList>
    </citation>
    <scope>NUCLEOTIDE SEQUENCE</scope>
    <source>
        <strain evidence="6">Huo1</strain>
        <tissue evidence="6">Leaf</tissue>
    </source>
</reference>
<dbReference type="InterPro" id="IPR027806">
    <property type="entry name" value="HARBI1_dom"/>
</dbReference>
<keyword evidence="7" id="KW-1185">Reference proteome</keyword>
<keyword evidence="3" id="KW-0732">Signal</keyword>
<evidence type="ECO:0000256" key="2">
    <source>
        <dbReference type="ARBA" id="ARBA00022723"/>
    </source>
</evidence>
<evidence type="ECO:0000313" key="7">
    <source>
        <dbReference type="Proteomes" id="UP000298416"/>
    </source>
</evidence>
<feature type="domain" description="Glycoside hydrolase family 38 N-terminal" evidence="4">
    <location>
        <begin position="38"/>
        <end position="67"/>
    </location>
</feature>
<dbReference type="Pfam" id="PF13359">
    <property type="entry name" value="DDE_Tnp_4"/>
    <property type="match status" value="1"/>
</dbReference>
<dbReference type="GO" id="GO:0006013">
    <property type="term" value="P:mannose metabolic process"/>
    <property type="evidence" value="ECO:0007669"/>
    <property type="project" value="InterPro"/>
</dbReference>